<dbReference type="EMBL" id="UINC01001446">
    <property type="protein sequence ID" value="SUZ80894.1"/>
    <property type="molecule type" value="Genomic_DNA"/>
</dbReference>
<protein>
    <submittedName>
        <fullName evidence="2">Uncharacterized protein</fullName>
    </submittedName>
</protein>
<keyword evidence="1" id="KW-0472">Membrane</keyword>
<organism evidence="2">
    <name type="scientific">marine metagenome</name>
    <dbReference type="NCBI Taxonomy" id="408172"/>
    <lineage>
        <taxon>unclassified sequences</taxon>
        <taxon>metagenomes</taxon>
        <taxon>ecological metagenomes</taxon>
    </lineage>
</organism>
<accession>A0A381QPL8</accession>
<evidence type="ECO:0000256" key="1">
    <source>
        <dbReference type="SAM" id="Phobius"/>
    </source>
</evidence>
<feature type="transmembrane region" description="Helical" evidence="1">
    <location>
        <begin position="46"/>
        <end position="70"/>
    </location>
</feature>
<feature type="transmembrane region" description="Helical" evidence="1">
    <location>
        <begin position="114"/>
        <end position="138"/>
    </location>
</feature>
<gene>
    <name evidence="2" type="ORF">METZ01_LOCUS33748</name>
</gene>
<feature type="transmembrane region" description="Helical" evidence="1">
    <location>
        <begin position="158"/>
        <end position="182"/>
    </location>
</feature>
<dbReference type="AlphaFoldDB" id="A0A381QPL8"/>
<feature type="transmembrane region" description="Helical" evidence="1">
    <location>
        <begin position="6"/>
        <end position="25"/>
    </location>
</feature>
<name>A0A381QPL8_9ZZZZ</name>
<sequence>MFVEIVIGSLTLSVICAICCIQLAFPSPITNIRLSEKVMMAMDKAALAGAILGLVTMPLAILSGTLAAPGDAAGSALLYNKFVYSGLALGFWGAYVAGRVRLGPGLWKDKRLNLLQVGTAAVAFSMTTATASIGGKLVRDESVYDILPLWLPTESTTVLHPAISALLLLIGIASIVVAFRFAPPIERLDQ</sequence>
<feature type="transmembrane region" description="Helical" evidence="1">
    <location>
        <begin position="82"/>
        <end position="102"/>
    </location>
</feature>
<keyword evidence="1" id="KW-1133">Transmembrane helix</keyword>
<keyword evidence="1" id="KW-0812">Transmembrane</keyword>
<reference evidence="2" key="1">
    <citation type="submission" date="2018-05" db="EMBL/GenBank/DDBJ databases">
        <authorList>
            <person name="Lanie J.A."/>
            <person name="Ng W.-L."/>
            <person name="Kazmierczak K.M."/>
            <person name="Andrzejewski T.M."/>
            <person name="Davidsen T.M."/>
            <person name="Wayne K.J."/>
            <person name="Tettelin H."/>
            <person name="Glass J.I."/>
            <person name="Rusch D."/>
            <person name="Podicherti R."/>
            <person name="Tsui H.-C.T."/>
            <person name="Winkler M.E."/>
        </authorList>
    </citation>
    <scope>NUCLEOTIDE SEQUENCE</scope>
</reference>
<proteinExistence type="predicted"/>
<evidence type="ECO:0000313" key="2">
    <source>
        <dbReference type="EMBL" id="SUZ80894.1"/>
    </source>
</evidence>